<dbReference type="RefSeq" id="WP_250194422.1">
    <property type="nucleotide sequence ID" value="NZ_CP097635.1"/>
</dbReference>
<protein>
    <submittedName>
        <fullName evidence="9">ABC transporter ATP-binding protein</fullName>
    </submittedName>
</protein>
<keyword evidence="5" id="KW-0547">Nucleotide-binding</keyword>
<reference evidence="9" key="1">
    <citation type="submission" date="2022-05" db="EMBL/GenBank/DDBJ databases">
        <title>An RpoN-dependent PEP-CTERM gene is involved in floc formation of an Aquincola tertiaricarbonis strain.</title>
        <authorList>
            <person name="Qiu D."/>
            <person name="Xia M."/>
        </authorList>
    </citation>
    <scope>NUCLEOTIDE SEQUENCE</scope>
    <source>
        <strain evidence="9">RN12</strain>
    </source>
</reference>
<dbReference type="SMART" id="SM00382">
    <property type="entry name" value="AAA"/>
    <property type="match status" value="1"/>
</dbReference>
<keyword evidence="7" id="KW-0472">Membrane</keyword>
<evidence type="ECO:0000256" key="7">
    <source>
        <dbReference type="ARBA" id="ARBA00023136"/>
    </source>
</evidence>
<dbReference type="Proteomes" id="UP001056201">
    <property type="component" value="Chromosome 1"/>
</dbReference>
<dbReference type="Pfam" id="PF08352">
    <property type="entry name" value="oligo_HPY"/>
    <property type="match status" value="1"/>
</dbReference>
<evidence type="ECO:0000256" key="1">
    <source>
        <dbReference type="ARBA" id="ARBA00004417"/>
    </source>
</evidence>
<dbReference type="GO" id="GO:0005524">
    <property type="term" value="F:ATP binding"/>
    <property type="evidence" value="ECO:0007669"/>
    <property type="project" value="UniProtKB-KW"/>
</dbReference>
<dbReference type="InterPro" id="IPR003439">
    <property type="entry name" value="ABC_transporter-like_ATP-bd"/>
</dbReference>
<dbReference type="InterPro" id="IPR003593">
    <property type="entry name" value="AAA+_ATPase"/>
</dbReference>
<feature type="domain" description="ABC transporter" evidence="8">
    <location>
        <begin position="10"/>
        <end position="258"/>
    </location>
</feature>
<evidence type="ECO:0000256" key="5">
    <source>
        <dbReference type="ARBA" id="ARBA00022741"/>
    </source>
</evidence>
<dbReference type="CDD" id="cd03257">
    <property type="entry name" value="ABC_NikE_OppD_transporters"/>
    <property type="match status" value="1"/>
</dbReference>
<evidence type="ECO:0000256" key="3">
    <source>
        <dbReference type="ARBA" id="ARBA00022448"/>
    </source>
</evidence>
<dbReference type="InterPro" id="IPR013563">
    <property type="entry name" value="Oligopep_ABC_C"/>
</dbReference>
<dbReference type="PROSITE" id="PS00211">
    <property type="entry name" value="ABC_TRANSPORTER_1"/>
    <property type="match status" value="1"/>
</dbReference>
<sequence>MTHTTPLLEVRGLRTWFHTPAGVAKAVDGVDLTLHRGQTLALVGESGSGKSVTAASLLRLVAPPGRIEAGQVLLQGTDLLQLDAAALRRVRGGRIGMVFQDLSALNPVQTIGAQIAEAVRLHQPQLGRRAAWDRAVQLLAQVRLPDPQAQAHAVPHRLSGGQRQRALIALALAGEPELLVADEPTTALDVTTQAEILALLAELQRSTGLGLLLITHDLGVVAQVADRAAVMYAGRIVEEGPVAELFAAPRHPYTAGLLASVALEQVAPGSRLPEIGGTVPSLLALPPGCAFAPRCAMASPRCRQAAPLLLQQGGRASACHHPLVPARAQAVDEAWAA</sequence>
<comment type="subcellular location">
    <subcellularLocation>
        <location evidence="1">Cell inner membrane</location>
        <topology evidence="1">Peripheral membrane protein</topology>
    </subcellularLocation>
</comment>
<accession>A0ABY4RZ53</accession>
<dbReference type="Gene3D" id="3.40.50.300">
    <property type="entry name" value="P-loop containing nucleotide triphosphate hydrolases"/>
    <property type="match status" value="1"/>
</dbReference>
<keyword evidence="10" id="KW-1185">Reference proteome</keyword>
<evidence type="ECO:0000313" key="9">
    <source>
        <dbReference type="EMBL" id="URI06158.1"/>
    </source>
</evidence>
<dbReference type="SUPFAM" id="SSF52540">
    <property type="entry name" value="P-loop containing nucleoside triphosphate hydrolases"/>
    <property type="match status" value="1"/>
</dbReference>
<evidence type="ECO:0000313" key="10">
    <source>
        <dbReference type="Proteomes" id="UP001056201"/>
    </source>
</evidence>
<evidence type="ECO:0000259" key="8">
    <source>
        <dbReference type="PROSITE" id="PS50893"/>
    </source>
</evidence>
<dbReference type="PROSITE" id="PS50893">
    <property type="entry name" value="ABC_TRANSPORTER_2"/>
    <property type="match status" value="1"/>
</dbReference>
<dbReference type="InterPro" id="IPR017871">
    <property type="entry name" value="ABC_transporter-like_CS"/>
</dbReference>
<name>A0ABY4RZ53_AQUTE</name>
<keyword evidence="6 9" id="KW-0067">ATP-binding</keyword>
<dbReference type="InterPro" id="IPR027417">
    <property type="entry name" value="P-loop_NTPase"/>
</dbReference>
<organism evidence="9 10">
    <name type="scientific">Aquincola tertiaricarbonis</name>
    <dbReference type="NCBI Taxonomy" id="391953"/>
    <lineage>
        <taxon>Bacteria</taxon>
        <taxon>Pseudomonadati</taxon>
        <taxon>Pseudomonadota</taxon>
        <taxon>Betaproteobacteria</taxon>
        <taxon>Burkholderiales</taxon>
        <taxon>Sphaerotilaceae</taxon>
        <taxon>Aquincola</taxon>
    </lineage>
</organism>
<keyword evidence="4" id="KW-1003">Cell membrane</keyword>
<dbReference type="InterPro" id="IPR050388">
    <property type="entry name" value="ABC_Ni/Peptide_Import"/>
</dbReference>
<evidence type="ECO:0000256" key="2">
    <source>
        <dbReference type="ARBA" id="ARBA00005417"/>
    </source>
</evidence>
<dbReference type="NCBIfam" id="TIGR01727">
    <property type="entry name" value="oligo_HPY"/>
    <property type="match status" value="1"/>
</dbReference>
<evidence type="ECO:0000256" key="6">
    <source>
        <dbReference type="ARBA" id="ARBA00022840"/>
    </source>
</evidence>
<dbReference type="EMBL" id="CP097635">
    <property type="protein sequence ID" value="URI06158.1"/>
    <property type="molecule type" value="Genomic_DNA"/>
</dbReference>
<dbReference type="PANTHER" id="PTHR43297:SF2">
    <property type="entry name" value="DIPEPTIDE TRANSPORT ATP-BINDING PROTEIN DPPD"/>
    <property type="match status" value="1"/>
</dbReference>
<evidence type="ECO:0000256" key="4">
    <source>
        <dbReference type="ARBA" id="ARBA00022475"/>
    </source>
</evidence>
<proteinExistence type="inferred from homology"/>
<dbReference type="Pfam" id="PF00005">
    <property type="entry name" value="ABC_tran"/>
    <property type="match status" value="1"/>
</dbReference>
<comment type="similarity">
    <text evidence="2">Belongs to the ABC transporter superfamily.</text>
</comment>
<keyword evidence="3" id="KW-0813">Transport</keyword>
<dbReference type="PANTHER" id="PTHR43297">
    <property type="entry name" value="OLIGOPEPTIDE TRANSPORT ATP-BINDING PROTEIN APPD"/>
    <property type="match status" value="1"/>
</dbReference>
<gene>
    <name evidence="9" type="ORF">MW290_09480</name>
</gene>